<dbReference type="AlphaFoldDB" id="A0A010RVP0"/>
<sequence length="394" mass="43511">MDARALENLKVKIEGLVNNCVLMNSSIEDDENWKRIENLALSVSKLKAQWISQRQAQMMISSIVARAIPKPDDGSRLSGKLSDFIDSAELCVRIYNRIIGLPYHYDIYYELPSISLPNGAGINVGSGISLQMLSDNFVRRESLASKLGVNVQGESCYLRTKVAGYCDYDSAAVTPQESLTLVKVFIERGKAFGVLVDDIFSKMWPRKTAKPVVYIHEIDDGSIINSISLPISKDIAEALTSIQLSTALYREGGIEKIFVEGMKDFLKLTSSNDLSLARIIAACEWSFDADSEHVPAMKVVKTCIGLESVYGEDNSEGGLTKSLSDRCGYSLASSAAERKDIMRKCRDLYQLRSSVVHGVQRKLSFADTELLDFGMSMLTSSINKEISLLPDLQG</sequence>
<organism evidence="1 2">
    <name type="scientific">Pseudomonas fluorescens HK44</name>
    <dbReference type="NCBI Taxonomy" id="1042209"/>
    <lineage>
        <taxon>Bacteria</taxon>
        <taxon>Pseudomonadati</taxon>
        <taxon>Pseudomonadota</taxon>
        <taxon>Gammaproteobacteria</taxon>
        <taxon>Pseudomonadales</taxon>
        <taxon>Pseudomonadaceae</taxon>
        <taxon>Pseudomonas</taxon>
    </lineage>
</organism>
<dbReference type="Proteomes" id="UP000022611">
    <property type="component" value="Unassembled WGS sequence"/>
</dbReference>
<protein>
    <submittedName>
        <fullName evidence="1">Uncharacterized protein</fullName>
    </submittedName>
</protein>
<dbReference type="RefSeq" id="WP_019689973.1">
    <property type="nucleotide sequence ID" value="NZ_AFOY02000004.1"/>
</dbReference>
<gene>
    <name evidence="1" type="ORF">HK44_020795</name>
</gene>
<dbReference type="EMBL" id="AFOY02000004">
    <property type="protein sequence ID" value="EXF96296.1"/>
    <property type="molecule type" value="Genomic_DNA"/>
</dbReference>
<dbReference type="OrthoDB" id="9764212at2"/>
<proteinExistence type="predicted"/>
<comment type="caution">
    <text evidence="1">The sequence shown here is derived from an EMBL/GenBank/DDBJ whole genome shotgun (WGS) entry which is preliminary data.</text>
</comment>
<reference evidence="1 2" key="1">
    <citation type="journal article" date="2011" name="J. Bacteriol.">
        <title>Draft genome sequence of the polycyclic aromatic hydrocarbon-degrading, genetically engineered bioluminescent bioreporter Pseudomonas fluorescens HK44.</title>
        <authorList>
            <person name="Chauhan A."/>
            <person name="Layton A.C."/>
            <person name="Williams D.E."/>
            <person name="Smartt A.E."/>
            <person name="Ripp S."/>
            <person name="Karpinets T.V."/>
            <person name="Brown S.D."/>
            <person name="Sayler G.S."/>
        </authorList>
    </citation>
    <scope>NUCLEOTIDE SEQUENCE [LARGE SCALE GENOMIC DNA]</scope>
    <source>
        <strain evidence="1 2">HK44</strain>
    </source>
</reference>
<evidence type="ECO:0000313" key="1">
    <source>
        <dbReference type="EMBL" id="EXF96296.1"/>
    </source>
</evidence>
<accession>A0A010RVP0</accession>
<dbReference type="HOGENOM" id="CLU_699931_0_0_6"/>
<evidence type="ECO:0000313" key="2">
    <source>
        <dbReference type="Proteomes" id="UP000022611"/>
    </source>
</evidence>
<name>A0A010RVP0_PSEFL</name>
<dbReference type="PATRIC" id="fig|1042209.11.peg.685"/>